<gene>
    <name evidence="10" type="ORF">EAH76_18560</name>
</gene>
<reference evidence="10 11" key="1">
    <citation type="journal article" date="2019" name="Environ. Microbiol.">
        <title>Species interactions and distinct microbial communities in high Arctic permafrost affected cryosols are associated with the CH4 and CO2 gas fluxes.</title>
        <authorList>
            <person name="Altshuler I."/>
            <person name="Hamel J."/>
            <person name="Turney S."/>
            <person name="Magnuson E."/>
            <person name="Levesque R."/>
            <person name="Greer C."/>
            <person name="Whyte L.G."/>
        </authorList>
    </citation>
    <scope>NUCLEOTIDE SEQUENCE [LARGE SCALE GENOMIC DNA]</scope>
    <source>
        <strain evidence="10 11">E6.1</strain>
    </source>
</reference>
<name>A0A502FJ50_9SPHN</name>
<dbReference type="EMBL" id="RCZC01000007">
    <property type="protein sequence ID" value="TPG49475.1"/>
    <property type="molecule type" value="Genomic_DNA"/>
</dbReference>
<dbReference type="OrthoDB" id="7051241at2"/>
<evidence type="ECO:0000256" key="8">
    <source>
        <dbReference type="PROSITE-ProRule" id="PRU01360"/>
    </source>
</evidence>
<dbReference type="GO" id="GO:0009279">
    <property type="term" value="C:cell outer membrane"/>
    <property type="evidence" value="ECO:0007669"/>
    <property type="project" value="UniProtKB-SubCell"/>
</dbReference>
<evidence type="ECO:0000256" key="3">
    <source>
        <dbReference type="ARBA" id="ARBA00022452"/>
    </source>
</evidence>
<dbReference type="InterPro" id="IPR036942">
    <property type="entry name" value="Beta-barrel_TonB_sf"/>
</dbReference>
<dbReference type="PANTHER" id="PTHR47234:SF2">
    <property type="entry name" value="TONB-DEPENDENT RECEPTOR"/>
    <property type="match status" value="1"/>
</dbReference>
<dbReference type="Pfam" id="PF00593">
    <property type="entry name" value="TonB_dep_Rec_b-barrel"/>
    <property type="match status" value="1"/>
</dbReference>
<comment type="subcellular location">
    <subcellularLocation>
        <location evidence="1 8">Cell outer membrane</location>
        <topology evidence="1 8">Multi-pass membrane protein</topology>
    </subcellularLocation>
</comment>
<evidence type="ECO:0000256" key="6">
    <source>
        <dbReference type="ARBA" id="ARBA00023136"/>
    </source>
</evidence>
<evidence type="ECO:0000313" key="10">
    <source>
        <dbReference type="EMBL" id="TPG49475.1"/>
    </source>
</evidence>
<dbReference type="InterPro" id="IPR039426">
    <property type="entry name" value="TonB-dep_rcpt-like"/>
</dbReference>
<keyword evidence="5" id="KW-0798">TonB box</keyword>
<evidence type="ECO:0000256" key="1">
    <source>
        <dbReference type="ARBA" id="ARBA00004571"/>
    </source>
</evidence>
<keyword evidence="11" id="KW-1185">Reference proteome</keyword>
<dbReference type="InterPro" id="IPR000531">
    <property type="entry name" value="Beta-barrel_TonB"/>
</dbReference>
<evidence type="ECO:0000256" key="2">
    <source>
        <dbReference type="ARBA" id="ARBA00022448"/>
    </source>
</evidence>
<dbReference type="Gene3D" id="2.40.170.20">
    <property type="entry name" value="TonB-dependent receptor, beta-barrel domain"/>
    <property type="match status" value="1"/>
</dbReference>
<sequence length="339" mass="36634">MRGLLFRSTLSRDIRAPTLPELYTANVSTLPRPVTSGANADLRPAFVSLPAYAFDSFTGGNTNLKPEGSKTFTAGFVVQPRALKDRVQFSVDFYRIRVRDAIGAIGSSTIIQNCLGGGSAQASNPYCQLITFANNDLTNGAIVAVNGANANFAEFRTKGLDFAFSVQQPLNEVSANLPGRLSFTTQATHVIEYRASTDVSLLYPNGVNRAGQTGALFGGTAGLPSWSVNANLDYRVAKFDINAQVRYISQSHQNNALIGPVESGYSTTLFNSINNNIIPAVTYLNLGISYDLGRDGVRSEIYLTVNNVTDKDPPLPAINNNAYYDLLGRSYRVGVRFGF</sequence>
<evidence type="ECO:0000256" key="5">
    <source>
        <dbReference type="ARBA" id="ARBA00023077"/>
    </source>
</evidence>
<keyword evidence="2 8" id="KW-0813">Transport</keyword>
<keyword evidence="3 8" id="KW-1134">Transmembrane beta strand</keyword>
<keyword evidence="10" id="KW-0675">Receptor</keyword>
<dbReference type="Proteomes" id="UP000319931">
    <property type="component" value="Unassembled WGS sequence"/>
</dbReference>
<dbReference type="AlphaFoldDB" id="A0A502FJ50"/>
<dbReference type="SUPFAM" id="SSF56935">
    <property type="entry name" value="Porins"/>
    <property type="match status" value="1"/>
</dbReference>
<evidence type="ECO:0000256" key="7">
    <source>
        <dbReference type="ARBA" id="ARBA00023237"/>
    </source>
</evidence>
<comment type="caution">
    <text evidence="10">The sequence shown here is derived from an EMBL/GenBank/DDBJ whole genome shotgun (WGS) entry which is preliminary data.</text>
</comment>
<feature type="domain" description="TonB-dependent receptor-like beta-barrel" evidence="9">
    <location>
        <begin position="4"/>
        <end position="308"/>
    </location>
</feature>
<keyword evidence="4 8" id="KW-0812">Transmembrane</keyword>
<evidence type="ECO:0000259" key="9">
    <source>
        <dbReference type="Pfam" id="PF00593"/>
    </source>
</evidence>
<keyword evidence="7 8" id="KW-0998">Cell outer membrane</keyword>
<dbReference type="PANTHER" id="PTHR47234">
    <property type="match status" value="1"/>
</dbReference>
<protein>
    <submittedName>
        <fullName evidence="10">TonB-dependent receptor</fullName>
    </submittedName>
</protein>
<proteinExistence type="inferred from homology"/>
<dbReference type="PROSITE" id="PS52016">
    <property type="entry name" value="TONB_DEPENDENT_REC_3"/>
    <property type="match status" value="1"/>
</dbReference>
<evidence type="ECO:0000256" key="4">
    <source>
        <dbReference type="ARBA" id="ARBA00022692"/>
    </source>
</evidence>
<accession>A0A502FJ50</accession>
<comment type="similarity">
    <text evidence="8">Belongs to the TonB-dependent receptor family.</text>
</comment>
<evidence type="ECO:0000313" key="11">
    <source>
        <dbReference type="Proteomes" id="UP000319931"/>
    </source>
</evidence>
<keyword evidence="6 8" id="KW-0472">Membrane</keyword>
<organism evidence="10 11">
    <name type="scientific">Sphingomonas glacialis</name>
    <dbReference type="NCBI Taxonomy" id="658225"/>
    <lineage>
        <taxon>Bacteria</taxon>
        <taxon>Pseudomonadati</taxon>
        <taxon>Pseudomonadota</taxon>
        <taxon>Alphaproteobacteria</taxon>
        <taxon>Sphingomonadales</taxon>
        <taxon>Sphingomonadaceae</taxon>
        <taxon>Sphingomonas</taxon>
    </lineage>
</organism>